<dbReference type="GeneID" id="32475151"/>
<evidence type="ECO:0000259" key="11">
    <source>
        <dbReference type="Pfam" id="PF02096"/>
    </source>
</evidence>
<dbReference type="PRINTS" id="PR00701">
    <property type="entry name" value="60KDINNERMP"/>
</dbReference>
<dbReference type="NCBIfam" id="TIGR03592">
    <property type="entry name" value="yidC_oxa1_cterm"/>
    <property type="match status" value="1"/>
</dbReference>
<keyword evidence="2" id="KW-0813">Transport</keyword>
<keyword evidence="5" id="KW-0653">Protein transport</keyword>
<keyword evidence="4 9" id="KW-0812">Transmembrane</keyword>
<evidence type="ECO:0000256" key="6">
    <source>
        <dbReference type="ARBA" id="ARBA00022989"/>
    </source>
</evidence>
<evidence type="ECO:0000256" key="10">
    <source>
        <dbReference type="SAM" id="Phobius"/>
    </source>
</evidence>
<dbReference type="RefSeq" id="WP_006695247.1">
    <property type="nucleotide sequence ID" value="NZ_JH376859.1"/>
</dbReference>
<evidence type="ECO:0000256" key="2">
    <source>
        <dbReference type="ARBA" id="ARBA00022448"/>
    </source>
</evidence>
<evidence type="ECO:0000256" key="8">
    <source>
        <dbReference type="ARBA" id="ARBA00023186"/>
    </source>
</evidence>
<evidence type="ECO:0000256" key="9">
    <source>
        <dbReference type="RuleBase" id="RU003945"/>
    </source>
</evidence>
<comment type="subcellular location">
    <subcellularLocation>
        <location evidence="1">Cell membrane</location>
        <topology evidence="1">Multi-pass membrane protein</topology>
    </subcellularLocation>
    <subcellularLocation>
        <location evidence="9">Membrane</location>
        <topology evidence="9">Multi-pass membrane protein</topology>
    </subcellularLocation>
</comment>
<gene>
    <name evidence="12" type="ORF">HMPREF9432_01226</name>
</gene>
<evidence type="ECO:0000256" key="3">
    <source>
        <dbReference type="ARBA" id="ARBA00022475"/>
    </source>
</evidence>
<evidence type="ECO:0000256" key="7">
    <source>
        <dbReference type="ARBA" id="ARBA00023136"/>
    </source>
</evidence>
<proteinExistence type="inferred from homology"/>
<accession>A0ABN0DPY9</accession>
<keyword evidence="13" id="KW-1185">Reference proteome</keyword>
<evidence type="ECO:0000313" key="13">
    <source>
        <dbReference type="Proteomes" id="UP000003175"/>
    </source>
</evidence>
<dbReference type="PANTHER" id="PTHR12428">
    <property type="entry name" value="OXA1"/>
    <property type="match status" value="1"/>
</dbReference>
<feature type="transmembrane region" description="Helical" evidence="10">
    <location>
        <begin position="36"/>
        <end position="55"/>
    </location>
</feature>
<dbReference type="InterPro" id="IPR028055">
    <property type="entry name" value="YidC/Oxa/ALB_C"/>
</dbReference>
<sequence length="224" mass="25572">MIEFFSNLFEPIIHILQMILGAFYSVTSAAGLESYGYPIILLTILIKLVTYPLTVKQVKSMKAMQEIQPKMKKIQEKYKNNPQMLQQKTGELFRNAGVNPLAGCLPLLVQMPILMGMYYALFNFTFPSAAAAAFFWLPNMSEPDPLYILPVLSALTTFLQQKMTSTEMNAQMKIMMTVMPLFIGWISLKFPSGLVLYWVTMNVVQIIQQWWMYRSEGPVAKEAI</sequence>
<feature type="transmembrane region" description="Helical" evidence="10">
    <location>
        <begin position="12"/>
        <end position="30"/>
    </location>
</feature>
<evidence type="ECO:0000313" key="12">
    <source>
        <dbReference type="EMBL" id="EHG24776.1"/>
    </source>
</evidence>
<reference evidence="12 13" key="1">
    <citation type="submission" date="2011-08" db="EMBL/GenBank/DDBJ databases">
        <title>The Genome Sequence of Selenomonas noxia F0398.</title>
        <authorList>
            <consortium name="The Broad Institute Genome Sequencing Platform"/>
            <person name="Earl A."/>
            <person name="Ward D."/>
            <person name="Feldgarden M."/>
            <person name="Gevers D."/>
            <person name="Izard J."/>
            <person name="Ganesan A."/>
            <person name="Blanton J.M."/>
            <person name="Baranova O.V."/>
            <person name="Tanner A.C."/>
            <person name="Dewhirst F.E."/>
            <person name="Young S.K."/>
            <person name="Zeng Q."/>
            <person name="Gargeya S."/>
            <person name="Fitzgerald M."/>
            <person name="Haas B."/>
            <person name="Abouelleil A."/>
            <person name="Alvarado L."/>
            <person name="Arachchi H.M."/>
            <person name="Berlin A."/>
            <person name="Brown A."/>
            <person name="Chapman S.B."/>
            <person name="Chen Z."/>
            <person name="Dunbar C."/>
            <person name="Freedman E."/>
            <person name="Gearin G."/>
            <person name="Gellesch M."/>
            <person name="Goldberg J."/>
            <person name="Griggs A."/>
            <person name="Gujja S."/>
            <person name="Heiman D."/>
            <person name="Howarth C."/>
            <person name="Larson L."/>
            <person name="Lui A."/>
            <person name="MacDonald P.J.P."/>
            <person name="Montmayeur A."/>
            <person name="Murphy C."/>
            <person name="Neiman D."/>
            <person name="Pearson M."/>
            <person name="Priest M."/>
            <person name="Roberts A."/>
            <person name="Saif S."/>
            <person name="Shea T."/>
            <person name="Shenoy N."/>
            <person name="Sisk P."/>
            <person name="Stolte C."/>
            <person name="Sykes S."/>
            <person name="Wortman J."/>
            <person name="Nusbaum C."/>
            <person name="Birren B."/>
        </authorList>
    </citation>
    <scope>NUCLEOTIDE SEQUENCE [LARGE SCALE GENOMIC DNA]</scope>
    <source>
        <strain evidence="12 13">F0398</strain>
    </source>
</reference>
<organism evidence="12 13">
    <name type="scientific">Selenomonas noxia F0398</name>
    <dbReference type="NCBI Taxonomy" id="702437"/>
    <lineage>
        <taxon>Bacteria</taxon>
        <taxon>Bacillati</taxon>
        <taxon>Bacillota</taxon>
        <taxon>Negativicutes</taxon>
        <taxon>Selenomonadales</taxon>
        <taxon>Selenomonadaceae</taxon>
        <taxon>Selenomonas</taxon>
    </lineage>
</organism>
<dbReference type="InterPro" id="IPR001708">
    <property type="entry name" value="YidC/ALB3/OXA1/COX18"/>
</dbReference>
<dbReference type="Proteomes" id="UP000003175">
    <property type="component" value="Unassembled WGS sequence"/>
</dbReference>
<comment type="caution">
    <text evidence="12">The sequence shown here is derived from an EMBL/GenBank/DDBJ whole genome shotgun (WGS) entry which is preliminary data.</text>
</comment>
<name>A0ABN0DPY9_9FIRM</name>
<evidence type="ECO:0000256" key="4">
    <source>
        <dbReference type="ARBA" id="ARBA00022692"/>
    </source>
</evidence>
<keyword evidence="8" id="KW-0143">Chaperone</keyword>
<evidence type="ECO:0000256" key="1">
    <source>
        <dbReference type="ARBA" id="ARBA00004651"/>
    </source>
</evidence>
<dbReference type="Pfam" id="PF02096">
    <property type="entry name" value="60KD_IMP"/>
    <property type="match status" value="1"/>
</dbReference>
<keyword evidence="3" id="KW-1003">Cell membrane</keyword>
<feature type="transmembrane region" description="Helical" evidence="10">
    <location>
        <begin position="118"/>
        <end position="138"/>
    </location>
</feature>
<keyword evidence="6 10" id="KW-1133">Transmembrane helix</keyword>
<dbReference type="InterPro" id="IPR047196">
    <property type="entry name" value="YidC_ALB_C"/>
</dbReference>
<keyword evidence="7 10" id="KW-0472">Membrane</keyword>
<comment type="similarity">
    <text evidence="9">Belongs to the OXA1/ALB3/YidC family.</text>
</comment>
<dbReference type="EMBL" id="ADGH01000010">
    <property type="protein sequence ID" value="EHG24776.1"/>
    <property type="molecule type" value="Genomic_DNA"/>
</dbReference>
<protein>
    <recommendedName>
        <fullName evidence="11">Membrane insertase YidC/Oxa/ALB C-terminal domain-containing protein</fullName>
    </recommendedName>
</protein>
<dbReference type="CDD" id="cd20070">
    <property type="entry name" value="5TM_YidC_Alb3"/>
    <property type="match status" value="1"/>
</dbReference>
<evidence type="ECO:0000256" key="5">
    <source>
        <dbReference type="ARBA" id="ARBA00022927"/>
    </source>
</evidence>
<dbReference type="PRINTS" id="PR01900">
    <property type="entry name" value="YIDCPROTEIN"/>
</dbReference>
<dbReference type="PANTHER" id="PTHR12428:SF65">
    <property type="entry name" value="CYTOCHROME C OXIDASE ASSEMBLY PROTEIN COX18, MITOCHONDRIAL"/>
    <property type="match status" value="1"/>
</dbReference>
<feature type="domain" description="Membrane insertase YidC/Oxa/ALB C-terminal" evidence="11">
    <location>
        <begin position="35"/>
        <end position="214"/>
    </location>
</feature>